<dbReference type="Pfam" id="PF16344">
    <property type="entry name" value="FecR_C"/>
    <property type="match status" value="1"/>
</dbReference>
<evidence type="ECO:0000259" key="3">
    <source>
        <dbReference type="Pfam" id="PF16344"/>
    </source>
</evidence>
<accession>A0A1H5V450</accession>
<dbReference type="InterPro" id="IPR012373">
    <property type="entry name" value="Ferrdict_sens_TM"/>
</dbReference>
<keyword evidence="1" id="KW-0472">Membrane</keyword>
<dbReference type="AlphaFoldDB" id="A0A1H5V450"/>
<evidence type="ECO:0000259" key="2">
    <source>
        <dbReference type="Pfam" id="PF04773"/>
    </source>
</evidence>
<dbReference type="Proteomes" id="UP000236735">
    <property type="component" value="Unassembled WGS sequence"/>
</dbReference>
<protein>
    <submittedName>
        <fullName evidence="4">FecR family protein</fullName>
    </submittedName>
</protein>
<feature type="domain" description="Protein FecR C-terminal" evidence="3">
    <location>
        <begin position="249"/>
        <end position="314"/>
    </location>
</feature>
<keyword evidence="1" id="KW-1133">Transmembrane helix</keyword>
<dbReference type="GO" id="GO:0016989">
    <property type="term" value="F:sigma factor antagonist activity"/>
    <property type="evidence" value="ECO:0007669"/>
    <property type="project" value="TreeGrafter"/>
</dbReference>
<keyword evidence="1" id="KW-0812">Transmembrane</keyword>
<sequence>MDERVIKYYQKELNNTEQIKLLGEAESDSHLRKDMMDIQNILSLTDLEASLTDFDAGNKGYQHFLSIRRKQRASIISLTILRYAAVFLIGIFSTWFIYSQLQSSAESSIAQVLTVPDGQRAHIVLPDGSTVWVNAHSKLRYLSSFNKERKVELSGEAYFDVVKDERHPFIVTTNGRQNIKVLGTSFNVFAYPDEPLTVSLLRGKVEVSELKDEKNLAVLLPNQQLTEKDGRYVISAIEEDPIMWKDGIYLFSKQRMKTIIKKLELYYDVHITVKDAAIENLEVSCKFRQRDGVMEILRLIQKVHPFKIEKNDETNEITLYH</sequence>
<name>A0A1H5V450_XYLRU</name>
<evidence type="ECO:0000256" key="1">
    <source>
        <dbReference type="SAM" id="Phobius"/>
    </source>
</evidence>
<feature type="transmembrane region" description="Helical" evidence="1">
    <location>
        <begin position="75"/>
        <end position="98"/>
    </location>
</feature>
<gene>
    <name evidence="4" type="ORF">SAMN05216354_1687</name>
</gene>
<dbReference type="RefSeq" id="WP_091769190.1">
    <property type="nucleotide sequence ID" value="NZ_FNUV01000004.1"/>
</dbReference>
<evidence type="ECO:0000313" key="5">
    <source>
        <dbReference type="Proteomes" id="UP000236735"/>
    </source>
</evidence>
<dbReference type="Gene3D" id="3.55.50.30">
    <property type="match status" value="1"/>
</dbReference>
<dbReference type="InterPro" id="IPR032508">
    <property type="entry name" value="FecR_C"/>
</dbReference>
<reference evidence="4 5" key="1">
    <citation type="submission" date="2016-10" db="EMBL/GenBank/DDBJ databases">
        <authorList>
            <person name="de Groot N.N."/>
        </authorList>
    </citation>
    <scope>NUCLEOTIDE SEQUENCE [LARGE SCALE GENOMIC DNA]</scope>
    <source>
        <strain evidence="4 5">AR32</strain>
    </source>
</reference>
<evidence type="ECO:0000313" key="4">
    <source>
        <dbReference type="EMBL" id="SEF81187.1"/>
    </source>
</evidence>
<dbReference type="PANTHER" id="PTHR30273">
    <property type="entry name" value="PERIPLASMIC SIGNAL SENSOR AND SIGMA FACTOR ACTIVATOR FECR-RELATED"/>
    <property type="match status" value="1"/>
</dbReference>
<organism evidence="4 5">
    <name type="scientific">Xylanibacter ruminicola</name>
    <name type="common">Prevotella ruminicola</name>
    <dbReference type="NCBI Taxonomy" id="839"/>
    <lineage>
        <taxon>Bacteria</taxon>
        <taxon>Pseudomonadati</taxon>
        <taxon>Bacteroidota</taxon>
        <taxon>Bacteroidia</taxon>
        <taxon>Bacteroidales</taxon>
        <taxon>Prevotellaceae</taxon>
        <taxon>Xylanibacter</taxon>
    </lineage>
</organism>
<dbReference type="Pfam" id="PF04773">
    <property type="entry name" value="FecR"/>
    <property type="match status" value="1"/>
</dbReference>
<dbReference type="Gene3D" id="2.60.120.1440">
    <property type="match status" value="1"/>
</dbReference>
<proteinExistence type="predicted"/>
<feature type="domain" description="FecR protein" evidence="2">
    <location>
        <begin position="113"/>
        <end position="206"/>
    </location>
</feature>
<dbReference type="PANTHER" id="PTHR30273:SF2">
    <property type="entry name" value="PROTEIN FECR"/>
    <property type="match status" value="1"/>
</dbReference>
<dbReference type="EMBL" id="FNUV01000004">
    <property type="protein sequence ID" value="SEF81187.1"/>
    <property type="molecule type" value="Genomic_DNA"/>
</dbReference>
<dbReference type="InterPro" id="IPR006860">
    <property type="entry name" value="FecR"/>
</dbReference>